<dbReference type="PANTHER" id="PTHR10057:SF0">
    <property type="entry name" value="TRANSLOCATOR PROTEIN"/>
    <property type="match status" value="1"/>
</dbReference>
<proteinExistence type="inferred from homology"/>
<evidence type="ECO:0000313" key="7">
    <source>
        <dbReference type="EMBL" id="QXM25256.1"/>
    </source>
</evidence>
<accession>A0A975YK19</accession>
<keyword evidence="3 6" id="KW-0812">Transmembrane</keyword>
<dbReference type="Pfam" id="PF03073">
    <property type="entry name" value="TspO_MBR"/>
    <property type="match status" value="1"/>
</dbReference>
<organism evidence="7 8">
    <name type="scientific">Elioraea tepida</name>
    <dbReference type="NCBI Taxonomy" id="2843330"/>
    <lineage>
        <taxon>Bacteria</taxon>
        <taxon>Pseudomonadati</taxon>
        <taxon>Pseudomonadota</taxon>
        <taxon>Alphaproteobacteria</taxon>
        <taxon>Acetobacterales</taxon>
        <taxon>Elioraeaceae</taxon>
        <taxon>Elioraea</taxon>
    </lineage>
</organism>
<dbReference type="InterPro" id="IPR004307">
    <property type="entry name" value="TspO_MBR"/>
</dbReference>
<dbReference type="Proteomes" id="UP000694001">
    <property type="component" value="Chromosome"/>
</dbReference>
<sequence>MNARPSSRLVPMLVAAGAAILVAAVGATMTDIGPWYQGLAKPSWQPPDWLFGPAWTVIFSLAALSAVTAWRDAPDQPSREWMVGLFAVNGVLNILWSALFFRLRRPDWALVEVVFLWLSVLLLILVLRRYSRTAALLLLPYLAWVGFAAVLNLAVVRLNAPFA</sequence>
<evidence type="ECO:0000256" key="6">
    <source>
        <dbReference type="SAM" id="Phobius"/>
    </source>
</evidence>
<dbReference type="CDD" id="cd15904">
    <property type="entry name" value="TSPO_MBR"/>
    <property type="match status" value="1"/>
</dbReference>
<evidence type="ECO:0000256" key="3">
    <source>
        <dbReference type="ARBA" id="ARBA00022692"/>
    </source>
</evidence>
<dbReference type="PIRSF" id="PIRSF005859">
    <property type="entry name" value="PBR"/>
    <property type="match status" value="1"/>
</dbReference>
<evidence type="ECO:0000256" key="4">
    <source>
        <dbReference type="ARBA" id="ARBA00022989"/>
    </source>
</evidence>
<name>A0A975YK19_9PROT</name>
<dbReference type="GO" id="GO:0016020">
    <property type="term" value="C:membrane"/>
    <property type="evidence" value="ECO:0007669"/>
    <property type="project" value="UniProtKB-SubCell"/>
</dbReference>
<keyword evidence="4 6" id="KW-1133">Transmembrane helix</keyword>
<dbReference type="EMBL" id="CP076448">
    <property type="protein sequence ID" value="QXM25256.1"/>
    <property type="molecule type" value="Genomic_DNA"/>
</dbReference>
<comment type="similarity">
    <text evidence="2">Belongs to the TspO/BZRP family.</text>
</comment>
<dbReference type="KEGG" id="elio:KO353_03135"/>
<dbReference type="PANTHER" id="PTHR10057">
    <property type="entry name" value="PERIPHERAL-TYPE BENZODIAZEPINE RECEPTOR"/>
    <property type="match status" value="1"/>
</dbReference>
<reference evidence="7" key="1">
    <citation type="submission" date="2021-06" db="EMBL/GenBank/DDBJ databases">
        <title>Elioraea tepida, sp. nov., a moderately thermophilic aerobic anoxygenic phototrophic bacterium isolated from an alkaline siliceous hot spring mat community in Yellowstone National Park, WY, USA.</title>
        <authorList>
            <person name="Saini M.K."/>
            <person name="Yoshida S."/>
            <person name="Sebastian A."/>
            <person name="Hirose S."/>
            <person name="Hara E."/>
            <person name="Tamaki H."/>
            <person name="Soulier N.T."/>
            <person name="Albert I."/>
            <person name="Hanada S."/>
            <person name="Bryant D.A."/>
            <person name="Tank M."/>
        </authorList>
    </citation>
    <scope>NUCLEOTIDE SEQUENCE</scope>
    <source>
        <strain evidence="7">MS-P2</strain>
    </source>
</reference>
<keyword evidence="5 6" id="KW-0472">Membrane</keyword>
<feature type="transmembrane region" description="Helical" evidence="6">
    <location>
        <begin position="82"/>
        <end position="102"/>
    </location>
</feature>
<feature type="transmembrane region" description="Helical" evidence="6">
    <location>
        <begin position="50"/>
        <end position="70"/>
    </location>
</feature>
<gene>
    <name evidence="7" type="ORF">KO353_03135</name>
</gene>
<keyword evidence="8" id="KW-1185">Reference proteome</keyword>
<dbReference type="RefSeq" id="WP_218286312.1">
    <property type="nucleotide sequence ID" value="NZ_CP076448.1"/>
</dbReference>
<evidence type="ECO:0000256" key="1">
    <source>
        <dbReference type="ARBA" id="ARBA00004141"/>
    </source>
</evidence>
<evidence type="ECO:0000256" key="5">
    <source>
        <dbReference type="ARBA" id="ARBA00023136"/>
    </source>
</evidence>
<feature type="transmembrane region" description="Helical" evidence="6">
    <location>
        <begin position="108"/>
        <end position="127"/>
    </location>
</feature>
<protein>
    <submittedName>
        <fullName evidence="7">Tryptophan-rich sensory protein</fullName>
    </submittedName>
</protein>
<comment type="subcellular location">
    <subcellularLocation>
        <location evidence="1">Membrane</location>
        <topology evidence="1">Multi-pass membrane protein</topology>
    </subcellularLocation>
</comment>
<dbReference type="FunFam" id="1.20.1260.100:FF:000001">
    <property type="entry name" value="translocator protein 2"/>
    <property type="match status" value="1"/>
</dbReference>
<evidence type="ECO:0000256" key="2">
    <source>
        <dbReference type="ARBA" id="ARBA00007524"/>
    </source>
</evidence>
<feature type="transmembrane region" description="Helical" evidence="6">
    <location>
        <begin position="134"/>
        <end position="155"/>
    </location>
</feature>
<dbReference type="AlphaFoldDB" id="A0A975YK19"/>
<evidence type="ECO:0000313" key="8">
    <source>
        <dbReference type="Proteomes" id="UP000694001"/>
    </source>
</evidence>